<evidence type="ECO:0000313" key="4">
    <source>
        <dbReference type="EMBL" id="QCY68910.1"/>
    </source>
</evidence>
<sequence length="305" mass="34681">MSVLVISPGRNPEAWVRELKNQHPGMNIVVYPEQHDDEEVEYAITWKHPRGIFKNYPNLKVIASMGAGVDHITSDPEIPEDVIITRVVDKQLRVDMCSFVLALVMDNLRNISIHHCSKSWEPKKYKRIQDTHIGIMGLGELGSGVAENLKINGFKVSGWAKSKKEIDGINTYSSEEQDEFLEELDILVCLLPLTKETENILNKDLFDKLPKGAYLINVARGEHLEEQHLLDAVNSGQLSGAALDVFRKEPLPEEHPFWENENIFITPHIASVTDPKHVVPQLVENYERMTEEEELLNVVTQEKGY</sequence>
<name>A0A5B7X0X7_9FLAO</name>
<keyword evidence="2" id="KW-0520">NAD</keyword>
<dbReference type="Gene3D" id="3.40.50.720">
    <property type="entry name" value="NAD(P)-binding Rossmann-like Domain"/>
    <property type="match status" value="2"/>
</dbReference>
<dbReference type="PANTHER" id="PTHR43333:SF1">
    <property type="entry name" value="D-ISOMER SPECIFIC 2-HYDROXYACID DEHYDROGENASE NAD-BINDING DOMAIN-CONTAINING PROTEIN"/>
    <property type="match status" value="1"/>
</dbReference>
<protein>
    <submittedName>
        <fullName evidence="4">Glyoxylate/hydroxypyruvate reductase A</fullName>
    </submittedName>
</protein>
<dbReference type="InterPro" id="IPR036291">
    <property type="entry name" value="NAD(P)-bd_dom_sf"/>
</dbReference>
<organism evidence="4 5">
    <name type="scientific">Antarcticibacterium flavum</name>
    <dbReference type="NCBI Taxonomy" id="2058175"/>
    <lineage>
        <taxon>Bacteria</taxon>
        <taxon>Pseudomonadati</taxon>
        <taxon>Bacteroidota</taxon>
        <taxon>Flavobacteriia</taxon>
        <taxon>Flavobacteriales</taxon>
        <taxon>Flavobacteriaceae</taxon>
        <taxon>Antarcticibacterium</taxon>
    </lineage>
</organism>
<reference evidence="4 5" key="1">
    <citation type="submission" date="2019-06" db="EMBL/GenBank/DDBJ databases">
        <title>Complete genome sequence of Antarcticibacterium flavum KCTC 52984T from an Antarctic marine sediment.</title>
        <authorList>
            <person name="Lee Y.M."/>
            <person name="Shin S.C."/>
        </authorList>
    </citation>
    <scope>NUCLEOTIDE SEQUENCE [LARGE SCALE GENOMIC DNA]</scope>
    <source>
        <strain evidence="4 5">KCTC 52984</strain>
    </source>
</reference>
<accession>A0A5B7X0X7</accession>
<dbReference type="InterPro" id="IPR006140">
    <property type="entry name" value="D-isomer_DH_NAD-bd"/>
</dbReference>
<evidence type="ECO:0000313" key="5">
    <source>
        <dbReference type="Proteomes" id="UP000309016"/>
    </source>
</evidence>
<dbReference type="SUPFAM" id="SSF52283">
    <property type="entry name" value="Formate/glycerate dehydrogenase catalytic domain-like"/>
    <property type="match status" value="1"/>
</dbReference>
<gene>
    <name evidence="4" type="ORF">FHG64_05560</name>
</gene>
<dbReference type="GO" id="GO:0016616">
    <property type="term" value="F:oxidoreductase activity, acting on the CH-OH group of donors, NAD or NADP as acceptor"/>
    <property type="evidence" value="ECO:0007669"/>
    <property type="project" value="UniProtKB-ARBA"/>
</dbReference>
<evidence type="ECO:0000256" key="2">
    <source>
        <dbReference type="ARBA" id="ARBA00023027"/>
    </source>
</evidence>
<dbReference type="AlphaFoldDB" id="A0A5B7X0X7"/>
<dbReference type="KEGG" id="afla:FHG64_05560"/>
<evidence type="ECO:0000256" key="1">
    <source>
        <dbReference type="ARBA" id="ARBA00023002"/>
    </source>
</evidence>
<dbReference type="EMBL" id="CP040812">
    <property type="protein sequence ID" value="QCY68910.1"/>
    <property type="molecule type" value="Genomic_DNA"/>
</dbReference>
<dbReference type="OrthoDB" id="9805416at2"/>
<evidence type="ECO:0000259" key="3">
    <source>
        <dbReference type="Pfam" id="PF02826"/>
    </source>
</evidence>
<dbReference type="RefSeq" id="WP_139065495.1">
    <property type="nucleotide sequence ID" value="NZ_CP040812.1"/>
</dbReference>
<dbReference type="InterPro" id="IPR029753">
    <property type="entry name" value="D-isomer_DH_CS"/>
</dbReference>
<dbReference type="Proteomes" id="UP000309016">
    <property type="component" value="Chromosome"/>
</dbReference>
<dbReference type="Pfam" id="PF02826">
    <property type="entry name" value="2-Hacid_dh_C"/>
    <property type="match status" value="1"/>
</dbReference>
<feature type="domain" description="D-isomer specific 2-hydroxyacid dehydrogenase NAD-binding" evidence="3">
    <location>
        <begin position="114"/>
        <end position="270"/>
    </location>
</feature>
<dbReference type="SUPFAM" id="SSF51735">
    <property type="entry name" value="NAD(P)-binding Rossmann-fold domains"/>
    <property type="match status" value="1"/>
</dbReference>
<keyword evidence="5" id="KW-1185">Reference proteome</keyword>
<dbReference type="CDD" id="cd12164">
    <property type="entry name" value="GDH_like_2"/>
    <property type="match status" value="1"/>
</dbReference>
<keyword evidence="4" id="KW-0670">Pyruvate</keyword>
<dbReference type="PROSITE" id="PS00671">
    <property type="entry name" value="D_2_HYDROXYACID_DH_3"/>
    <property type="match status" value="1"/>
</dbReference>
<dbReference type="PANTHER" id="PTHR43333">
    <property type="entry name" value="2-HACID_DH_C DOMAIN-CONTAINING PROTEIN"/>
    <property type="match status" value="1"/>
</dbReference>
<proteinExistence type="predicted"/>
<dbReference type="GO" id="GO:0051287">
    <property type="term" value="F:NAD binding"/>
    <property type="evidence" value="ECO:0007669"/>
    <property type="project" value="InterPro"/>
</dbReference>
<keyword evidence="1" id="KW-0560">Oxidoreductase</keyword>